<protein>
    <submittedName>
        <fullName evidence="1">Uncharacterized protein</fullName>
    </submittedName>
</protein>
<gene>
    <name evidence="1" type="ORF">F2Q68_00041067</name>
</gene>
<name>A0A8S9MI77_BRACR</name>
<dbReference type="EMBL" id="QGKW02000007">
    <property type="protein sequence ID" value="KAF2617189.1"/>
    <property type="molecule type" value="Genomic_DNA"/>
</dbReference>
<sequence length="54" mass="6153">MDQRGEKNRELELIRIGTRAVLVLIESRADVVANGSLLRSGRERVCCRELDRLS</sequence>
<organism evidence="1 2">
    <name type="scientific">Brassica cretica</name>
    <name type="common">Mustard</name>
    <dbReference type="NCBI Taxonomy" id="69181"/>
    <lineage>
        <taxon>Eukaryota</taxon>
        <taxon>Viridiplantae</taxon>
        <taxon>Streptophyta</taxon>
        <taxon>Embryophyta</taxon>
        <taxon>Tracheophyta</taxon>
        <taxon>Spermatophyta</taxon>
        <taxon>Magnoliopsida</taxon>
        <taxon>eudicotyledons</taxon>
        <taxon>Gunneridae</taxon>
        <taxon>Pentapetalae</taxon>
        <taxon>rosids</taxon>
        <taxon>malvids</taxon>
        <taxon>Brassicales</taxon>
        <taxon>Brassicaceae</taxon>
        <taxon>Brassiceae</taxon>
        <taxon>Brassica</taxon>
    </lineage>
</organism>
<proteinExistence type="predicted"/>
<evidence type="ECO:0000313" key="2">
    <source>
        <dbReference type="Proteomes" id="UP000712281"/>
    </source>
</evidence>
<dbReference type="AlphaFoldDB" id="A0A8S9MI77"/>
<reference evidence="1" key="1">
    <citation type="submission" date="2019-12" db="EMBL/GenBank/DDBJ databases">
        <title>Genome sequencing and annotation of Brassica cretica.</title>
        <authorList>
            <person name="Studholme D.J."/>
            <person name="Sarris P.F."/>
        </authorList>
    </citation>
    <scope>NUCLEOTIDE SEQUENCE</scope>
    <source>
        <strain evidence="1">PFS-001/15</strain>
        <tissue evidence="1">Leaf</tissue>
    </source>
</reference>
<comment type="caution">
    <text evidence="1">The sequence shown here is derived from an EMBL/GenBank/DDBJ whole genome shotgun (WGS) entry which is preliminary data.</text>
</comment>
<accession>A0A8S9MI77</accession>
<dbReference type="Proteomes" id="UP000712281">
    <property type="component" value="Unassembled WGS sequence"/>
</dbReference>
<evidence type="ECO:0000313" key="1">
    <source>
        <dbReference type="EMBL" id="KAF2617189.1"/>
    </source>
</evidence>